<dbReference type="Gene3D" id="2.80.10.50">
    <property type="match status" value="3"/>
</dbReference>
<evidence type="ECO:0000313" key="3">
    <source>
        <dbReference type="EMBL" id="BCX47912.1"/>
    </source>
</evidence>
<dbReference type="SUPFAM" id="SSF49899">
    <property type="entry name" value="Concanavalin A-like lectins/glucanases"/>
    <property type="match status" value="1"/>
</dbReference>
<evidence type="ECO:0000259" key="2">
    <source>
        <dbReference type="SMART" id="SM00458"/>
    </source>
</evidence>
<dbReference type="Gene3D" id="2.60.40.10">
    <property type="entry name" value="Immunoglobulins"/>
    <property type="match status" value="2"/>
</dbReference>
<dbReference type="Proteomes" id="UP001374893">
    <property type="component" value="Chromosome"/>
</dbReference>
<dbReference type="Pfam" id="PF21027">
    <property type="entry name" value="Sde0182_C"/>
    <property type="match status" value="1"/>
</dbReference>
<reference evidence="3 4" key="1">
    <citation type="submission" date="2021-06" db="EMBL/GenBank/DDBJ databases">
        <title>Complete genome of Haloferula helveola possessing various polysaccharide degrading enzymes.</title>
        <authorList>
            <person name="Takami H."/>
            <person name="Huang C."/>
            <person name="Hamasaki K."/>
        </authorList>
    </citation>
    <scope>NUCLEOTIDE SEQUENCE [LARGE SCALE GENOMIC DNA]</scope>
    <source>
        <strain evidence="3 4">CN-1</strain>
    </source>
</reference>
<dbReference type="Gene3D" id="2.60.120.260">
    <property type="entry name" value="Galactose-binding domain-like"/>
    <property type="match status" value="2"/>
</dbReference>
<name>A0ABM7RCX5_9BACT</name>
<dbReference type="SUPFAM" id="SSF53590">
    <property type="entry name" value="Nucleoside hydrolase"/>
    <property type="match status" value="1"/>
</dbReference>
<evidence type="ECO:0000256" key="1">
    <source>
        <dbReference type="SAM" id="SignalP"/>
    </source>
</evidence>
<dbReference type="Pfam" id="PF13385">
    <property type="entry name" value="Laminin_G_3"/>
    <property type="match status" value="1"/>
</dbReference>
<dbReference type="CDD" id="cd00161">
    <property type="entry name" value="beta-trefoil_Ricin-like"/>
    <property type="match status" value="2"/>
</dbReference>
<accession>A0ABM7RCX5</accession>
<dbReference type="SMART" id="SM00458">
    <property type="entry name" value="RICIN"/>
    <property type="match status" value="1"/>
</dbReference>
<gene>
    <name evidence="3" type="ORF">HAHE_18200</name>
</gene>
<dbReference type="Gene3D" id="3.90.245.10">
    <property type="entry name" value="Ribonucleoside hydrolase-like"/>
    <property type="match status" value="1"/>
</dbReference>
<dbReference type="InterPro" id="IPR013783">
    <property type="entry name" value="Ig-like_fold"/>
</dbReference>
<dbReference type="InterPro" id="IPR035992">
    <property type="entry name" value="Ricin_B-like_lectins"/>
</dbReference>
<sequence>MGHCALVLLLSLTPFGAHAQNQVTGTPIGHTGSYGNNPATEIGAALDGDLATFVDAASGSGGYVGYDVGAGNEVNLGLVCYAPRTGSGFPARMVGGEIRGSNDPTLASYTTLATIATAPAEGVRTLLPISSDLSFRYVYYASPVDGYCNIAELEFYEDIKLSSATPIGHAGSFNNDPATTITAALDSNLLTFVDAPTASGGYVGYDFGAGNEKSLGWVTFAPRPGFAGRMVGGEIRGSNSATLTPYTTLGTIATAPADGITTGLPIPSTASFRYVWYSAPADSYCNLAEITFYGDIPTLSDLTIDTGSLTFEEGRFNYKVFIAGAASSVNLTATPANGGHTVTNGGNINIPLTGGRGMGKIEVSDGTTTTLYTVEVIAATHHYPFEGNANDLAGGAHGTLQGGASISNGALVTAAQGQYLSFDPDAFDFDSYDAITLEAFVTTSYGQNSGKWTYLMHFGNEGGARGYFVGLTRTDNNSVCEYSGPGYHETGIIDTVILRPEIDDGQFHHVVSVLTEKGLSFYLDGELYGYLPRNGPFPINTGTATKLATLARGAWLADPTWIGEIHEFNVYRGSMDAATVEARSTSLVIEEPTPDLEDGTYTIINRNSGKALDIFGAVASDGANVVQWAPNGGDNQKWVVEHLTGDTYSIRSALDYAFSLDVFGWSTVDGGDIKTWTHGGGANQQWVIQSRGDIYNTFTVGSVHSGKVLDVVNLSFADGANVQQWTNTGSLNQEWYFEPVTPSVPTNLVVTTEDGLVTLTWDEQPGSTRFNIMRDSGSGYVTIATGVLGNTFYDSTAAGGTNYDYKVTAVSSMTESGASTAANVTPLTPEQQWRMDEFGTIDETGPYADDADFDLDGASNELERYFYMNPLVSDTDLLPLFDLSGPNLSLTYRKAKSVPDLNLTVEEGDLVGPWSPAAGTTEILSEDDMVQELRFTAPVGADPKKFFRVRAEEADRPRVIVTTDGEEDDQASMVRFLLTSNEFDVEAIVSSSSQFHWVGGTGWNAFHRTEWFKEYIALYGQVYDNLVLHDPNYPSPEFLLSRSKVGNISAVGEYNTRTEGAEFIVDILLDDTDPRPVWVQAWGGCNTLAAALKIIQDDHPARMAEVAAKLRLFLIWEQDQSYKDYIYPNWESLNIPTIISDQFDCIAYEWGNDLPDSLKASHFNSPWASTNIVTGHGALCAAYVNSGGAFNAEGDSPAFLHTIPNGLRSMESPGFGGWGGRYVNVPGRNNVWMDPRPAAGGTWNYPNPAAGEWRSIHNSWAKTLLGYAKPDREQYFKPIWRWMDDAQNDLAARADWCVMDYASANHHPVVRLKTPLDIDAVPGQVVTLDATPTSDPDGDALSFMWWNYFEADSYPGAALPSTPSSTATIAVPAGAVPGNTIHMICEVTDGGSPSLTRYQRVVVHVVAP</sequence>
<proteinExistence type="predicted"/>
<dbReference type="InterPro" id="IPR000772">
    <property type="entry name" value="Ricin_B_lectin"/>
</dbReference>
<dbReference type="SUPFAM" id="SSF50370">
    <property type="entry name" value="Ricin B-like lectins"/>
    <property type="match status" value="2"/>
</dbReference>
<organism evidence="3 4">
    <name type="scientific">Haloferula helveola</name>
    <dbReference type="NCBI Taxonomy" id="490095"/>
    <lineage>
        <taxon>Bacteria</taxon>
        <taxon>Pseudomonadati</taxon>
        <taxon>Verrucomicrobiota</taxon>
        <taxon>Verrucomicrobiia</taxon>
        <taxon>Verrucomicrobiales</taxon>
        <taxon>Verrucomicrobiaceae</taxon>
        <taxon>Haloferula</taxon>
    </lineage>
</organism>
<dbReference type="Pfam" id="PF14200">
    <property type="entry name" value="RicinB_lectin_2"/>
    <property type="match status" value="2"/>
</dbReference>
<feature type="signal peptide" evidence="1">
    <location>
        <begin position="1"/>
        <end position="19"/>
    </location>
</feature>
<dbReference type="InterPro" id="IPR036452">
    <property type="entry name" value="Ribo_hydro-like"/>
</dbReference>
<dbReference type="Gene3D" id="2.60.120.200">
    <property type="match status" value="1"/>
</dbReference>
<dbReference type="InterPro" id="IPR013320">
    <property type="entry name" value="ConA-like_dom_sf"/>
</dbReference>
<dbReference type="PROSITE" id="PS50231">
    <property type="entry name" value="RICIN_B_LECTIN"/>
    <property type="match status" value="1"/>
</dbReference>
<keyword evidence="1" id="KW-0732">Signal</keyword>
<evidence type="ECO:0000313" key="4">
    <source>
        <dbReference type="Proteomes" id="UP001374893"/>
    </source>
</evidence>
<dbReference type="EMBL" id="AP024702">
    <property type="protein sequence ID" value="BCX47912.1"/>
    <property type="molecule type" value="Genomic_DNA"/>
</dbReference>
<protein>
    <recommendedName>
        <fullName evidence="2">Ricin B lectin domain-containing protein</fullName>
    </recommendedName>
</protein>
<feature type="domain" description="Ricin B lectin" evidence="2">
    <location>
        <begin position="598"/>
        <end position="738"/>
    </location>
</feature>
<dbReference type="InterPro" id="IPR011483">
    <property type="entry name" value="Sde182_NH-like"/>
</dbReference>
<dbReference type="Pfam" id="PF07632">
    <property type="entry name" value="Sde182_NH-like"/>
    <property type="match status" value="1"/>
</dbReference>
<feature type="chain" id="PRO_5045790758" description="Ricin B lectin domain-containing protein" evidence="1">
    <location>
        <begin position="20"/>
        <end position="1408"/>
    </location>
</feature>
<keyword evidence="4" id="KW-1185">Reference proteome</keyword>
<dbReference type="InterPro" id="IPR048527">
    <property type="entry name" value="Sde182_C"/>
</dbReference>